<dbReference type="InterPro" id="IPR001360">
    <property type="entry name" value="Glyco_hydro_1"/>
</dbReference>
<reference evidence="2" key="3">
    <citation type="submission" date="2025-08" db="UniProtKB">
        <authorList>
            <consortium name="Ensembl"/>
        </authorList>
    </citation>
    <scope>IDENTIFICATION</scope>
    <source>
        <strain evidence="2">HNI</strain>
    </source>
</reference>
<dbReference type="GO" id="GO:0005975">
    <property type="term" value="P:carbohydrate metabolic process"/>
    <property type="evidence" value="ECO:0007669"/>
    <property type="project" value="InterPro"/>
</dbReference>
<dbReference type="PRINTS" id="PR00131">
    <property type="entry name" value="GLHYDRLASE1"/>
</dbReference>
<dbReference type="PROSITE" id="PS00653">
    <property type="entry name" value="GLYCOSYL_HYDROL_F1_2"/>
    <property type="match status" value="1"/>
</dbReference>
<reference evidence="2" key="4">
    <citation type="submission" date="2025-09" db="UniProtKB">
        <authorList>
            <consortium name="Ensembl"/>
        </authorList>
    </citation>
    <scope>IDENTIFICATION</scope>
    <source>
        <strain evidence="2">HNI</strain>
    </source>
</reference>
<proteinExistence type="inferred from homology"/>
<dbReference type="PANTHER" id="PTHR10353:SF38">
    <property type="entry name" value="LACTASE_PHLORIZIN HYDROLASE"/>
    <property type="match status" value="1"/>
</dbReference>
<dbReference type="Proteomes" id="UP000265180">
    <property type="component" value="Chromosome 21"/>
</dbReference>
<dbReference type="PANTHER" id="PTHR10353">
    <property type="entry name" value="GLYCOSYL HYDROLASE"/>
    <property type="match status" value="1"/>
</dbReference>
<organism evidence="2 3">
    <name type="scientific">Oryzias latipes</name>
    <name type="common">Japanese rice fish</name>
    <name type="synonym">Japanese killifish</name>
    <dbReference type="NCBI Taxonomy" id="8090"/>
    <lineage>
        <taxon>Eukaryota</taxon>
        <taxon>Metazoa</taxon>
        <taxon>Chordata</taxon>
        <taxon>Craniata</taxon>
        <taxon>Vertebrata</taxon>
        <taxon>Euteleostomi</taxon>
        <taxon>Actinopterygii</taxon>
        <taxon>Neopterygii</taxon>
        <taxon>Teleostei</taxon>
        <taxon>Neoteleostei</taxon>
        <taxon>Acanthomorphata</taxon>
        <taxon>Ovalentaria</taxon>
        <taxon>Atherinomorphae</taxon>
        <taxon>Beloniformes</taxon>
        <taxon>Adrianichthyidae</taxon>
        <taxon>Oryziinae</taxon>
        <taxon>Oryzias</taxon>
    </lineage>
</organism>
<dbReference type="GO" id="GO:0004553">
    <property type="term" value="F:hydrolase activity, hydrolyzing O-glycosyl compounds"/>
    <property type="evidence" value="ECO:0007669"/>
    <property type="project" value="InterPro"/>
</dbReference>
<dbReference type="AlphaFoldDB" id="A0A3P9M8V8"/>
<reference key="1">
    <citation type="journal article" date="2007" name="Nature">
        <title>The medaka draft genome and insights into vertebrate genome evolution.</title>
        <authorList>
            <person name="Kasahara M."/>
            <person name="Naruse K."/>
            <person name="Sasaki S."/>
            <person name="Nakatani Y."/>
            <person name="Qu W."/>
            <person name="Ahsan B."/>
            <person name="Yamada T."/>
            <person name="Nagayasu Y."/>
            <person name="Doi K."/>
            <person name="Kasai Y."/>
            <person name="Jindo T."/>
            <person name="Kobayashi D."/>
            <person name="Shimada A."/>
            <person name="Toyoda A."/>
            <person name="Kuroki Y."/>
            <person name="Fujiyama A."/>
            <person name="Sasaki T."/>
            <person name="Shimizu A."/>
            <person name="Asakawa S."/>
            <person name="Shimizu N."/>
            <person name="Hashimoto S."/>
            <person name="Yang J."/>
            <person name="Lee Y."/>
            <person name="Matsushima K."/>
            <person name="Sugano S."/>
            <person name="Sakaizumi M."/>
            <person name="Narita T."/>
            <person name="Ohishi K."/>
            <person name="Haga S."/>
            <person name="Ohta F."/>
            <person name="Nomoto H."/>
            <person name="Nogata K."/>
            <person name="Morishita T."/>
            <person name="Endo T."/>
            <person name="Shin-I T."/>
            <person name="Takeda H."/>
            <person name="Morishita S."/>
            <person name="Kohara Y."/>
        </authorList>
    </citation>
    <scope>NUCLEOTIDE SEQUENCE [LARGE SCALE GENOMIC DNA]</scope>
    <source>
        <strain>Hd-rR</strain>
    </source>
</reference>
<dbReference type="InterPro" id="IPR033132">
    <property type="entry name" value="GH_1_N_CS"/>
</dbReference>
<comment type="similarity">
    <text evidence="1">Belongs to the glycosyl hydrolase 1 family.</text>
</comment>
<reference evidence="2 3" key="2">
    <citation type="submission" date="2017-04" db="EMBL/GenBank/DDBJ databases">
        <title>CpG methylation of centromeres and impact of large insertions on vertebrate speciation.</title>
        <authorList>
            <person name="Ichikawa K."/>
            <person name="Yoshimura J."/>
            <person name="Morishita S."/>
        </authorList>
    </citation>
    <scope>NUCLEOTIDE SEQUENCE</scope>
    <source>
        <strain evidence="2 3">HNI</strain>
    </source>
</reference>
<accession>A0A3P9M8V8</accession>
<dbReference type="Pfam" id="PF00232">
    <property type="entry name" value="Glyco_hydro_1"/>
    <property type="match status" value="2"/>
</dbReference>
<sequence>MIWGHFQKDFIWSCATAAYQIEGGWREDGKGLSIWDKFAHTALKIANYDNGDIACDSYHKIDEDVAILKQLKVTHYRFSISWSRILPDVLFVFPAYLLDGVDIRGFTAWSLMDNLEWATGFSEKFGLFYVNHSDPDLPRVAKRRTETHLIDALVGQHL</sequence>
<name>A0A3P9M8V8_ORYLA</name>
<dbReference type="InterPro" id="IPR017853">
    <property type="entry name" value="GH"/>
</dbReference>
<evidence type="ECO:0000313" key="2">
    <source>
        <dbReference type="Ensembl" id="ENSORLP00020029372.1"/>
    </source>
</evidence>
<evidence type="ECO:0000313" key="3">
    <source>
        <dbReference type="Proteomes" id="UP000265180"/>
    </source>
</evidence>
<protein>
    <submittedName>
        <fullName evidence="2">Lactase</fullName>
    </submittedName>
</protein>
<dbReference type="Gene3D" id="3.20.20.80">
    <property type="entry name" value="Glycosidases"/>
    <property type="match status" value="2"/>
</dbReference>
<dbReference type="SUPFAM" id="SSF51445">
    <property type="entry name" value="(Trans)glycosidases"/>
    <property type="match status" value="2"/>
</dbReference>
<dbReference type="Ensembl" id="ENSORLT00020019533.1">
    <property type="protein sequence ID" value="ENSORLP00020029372.1"/>
    <property type="gene ID" value="ENSORLG00020013369.1"/>
</dbReference>
<evidence type="ECO:0000256" key="1">
    <source>
        <dbReference type="RuleBase" id="RU003690"/>
    </source>
</evidence>